<evidence type="ECO:0000259" key="1">
    <source>
        <dbReference type="Pfam" id="PF22936"/>
    </source>
</evidence>
<dbReference type="EMBL" id="CAMAPE010000006">
    <property type="protein sequence ID" value="CAH9070803.1"/>
    <property type="molecule type" value="Genomic_DNA"/>
</dbReference>
<name>A0A9P0YPL8_CUSEU</name>
<dbReference type="PANTHER" id="PTHR34222:SF33">
    <property type="entry name" value="RETROTRANSPOSON GAG DOMAIN-CONTAINING PROTEIN"/>
    <property type="match status" value="1"/>
</dbReference>
<gene>
    <name evidence="2" type="ORF">CEURO_LOCUS3781</name>
</gene>
<organism evidence="2 3">
    <name type="scientific">Cuscuta europaea</name>
    <name type="common">European dodder</name>
    <dbReference type="NCBI Taxonomy" id="41803"/>
    <lineage>
        <taxon>Eukaryota</taxon>
        <taxon>Viridiplantae</taxon>
        <taxon>Streptophyta</taxon>
        <taxon>Embryophyta</taxon>
        <taxon>Tracheophyta</taxon>
        <taxon>Spermatophyta</taxon>
        <taxon>Magnoliopsida</taxon>
        <taxon>eudicotyledons</taxon>
        <taxon>Gunneridae</taxon>
        <taxon>Pentapetalae</taxon>
        <taxon>asterids</taxon>
        <taxon>lamiids</taxon>
        <taxon>Solanales</taxon>
        <taxon>Convolvulaceae</taxon>
        <taxon>Cuscuteae</taxon>
        <taxon>Cuscuta</taxon>
        <taxon>Cuscuta subgen. Cuscuta</taxon>
    </lineage>
</organism>
<dbReference type="PANTHER" id="PTHR34222">
    <property type="entry name" value="GAG_PRE-INTEGRS DOMAIN-CONTAINING PROTEIN"/>
    <property type="match status" value="1"/>
</dbReference>
<keyword evidence="3" id="KW-1185">Reference proteome</keyword>
<evidence type="ECO:0000313" key="3">
    <source>
        <dbReference type="Proteomes" id="UP001152484"/>
    </source>
</evidence>
<dbReference type="Proteomes" id="UP001152484">
    <property type="component" value="Unassembled WGS sequence"/>
</dbReference>
<feature type="domain" description="Retrovirus-related Pol polyprotein from transposon TNT 1-94-like beta-barrel" evidence="1">
    <location>
        <begin position="215"/>
        <end position="282"/>
    </location>
</feature>
<proteinExistence type="predicted"/>
<reference evidence="2" key="1">
    <citation type="submission" date="2022-07" db="EMBL/GenBank/DDBJ databases">
        <authorList>
            <person name="Macas J."/>
            <person name="Novak P."/>
            <person name="Neumann P."/>
        </authorList>
    </citation>
    <scope>NUCLEOTIDE SEQUENCE</scope>
</reference>
<dbReference type="InterPro" id="IPR054722">
    <property type="entry name" value="PolX-like_BBD"/>
</dbReference>
<comment type="caution">
    <text evidence="2">The sequence shown here is derived from an EMBL/GenBank/DDBJ whole genome shotgun (WGS) entry which is preliminary data.</text>
</comment>
<dbReference type="OrthoDB" id="1105271at2759"/>
<dbReference type="Pfam" id="PF22936">
    <property type="entry name" value="Pol_BBD"/>
    <property type="match status" value="1"/>
</dbReference>
<accession>A0A9P0YPL8</accession>
<evidence type="ECO:0000313" key="2">
    <source>
        <dbReference type="EMBL" id="CAH9070803.1"/>
    </source>
</evidence>
<protein>
    <recommendedName>
        <fullName evidence="1">Retrovirus-related Pol polyprotein from transposon TNT 1-94-like beta-barrel domain-containing protein</fullName>
    </recommendedName>
</protein>
<dbReference type="AlphaFoldDB" id="A0A9P0YPL8"/>
<sequence>MLRPSTVDPKVLNERREQDKVFALLFTLNSRYNDLIKYILRAEKLPSLEEVCAQIQKEQGSQGLFGGKGELMMANKAEGAGAVANKGVYKPKERMMWISDHCKKKGHMKDKCWILHPHLKPHKFREPRSQFTGARAHFSGNMGEPTTPSVCSSMFSNTTGEGRSVASSFHSTSRTTKDETIKRSDLDAFIKALKENSSNTLGISLSASTIARPLIIDSGASHHMISDSSMISNVEPTLGNVMIANGDKIPIKGLGTLKLFDKVSEAFYMRTFASNLLSVKRAATDLNCKVIFSPNDVHFRILRLVD</sequence>